<protein>
    <submittedName>
        <fullName evidence="5">Kef-type K+ transport system, predicted NAD-binding component</fullName>
    </submittedName>
</protein>
<feature type="transmembrane region" description="Helical" evidence="3">
    <location>
        <begin position="49"/>
        <end position="67"/>
    </location>
</feature>
<dbReference type="PROSITE" id="PS51201">
    <property type="entry name" value="RCK_N"/>
    <property type="match status" value="1"/>
</dbReference>
<dbReference type="PANTHER" id="PTHR43833">
    <property type="entry name" value="POTASSIUM CHANNEL PROTEIN 2-RELATED-RELATED"/>
    <property type="match status" value="1"/>
</dbReference>
<proteinExistence type="predicted"/>
<dbReference type="GO" id="GO:0005886">
    <property type="term" value="C:plasma membrane"/>
    <property type="evidence" value="ECO:0007669"/>
    <property type="project" value="UniProtKB-SubCell"/>
</dbReference>
<feature type="compositionally biased region" description="Basic and acidic residues" evidence="2">
    <location>
        <begin position="408"/>
        <end position="426"/>
    </location>
</feature>
<feature type="transmembrane region" description="Helical" evidence="3">
    <location>
        <begin position="107"/>
        <end position="125"/>
    </location>
</feature>
<comment type="subcellular location">
    <subcellularLocation>
        <location evidence="1">Cell membrane</location>
        <topology evidence="1">Multi-pass membrane protein</topology>
    </subcellularLocation>
</comment>
<feature type="domain" description="RCK N-terminal" evidence="4">
    <location>
        <begin position="243"/>
        <end position="360"/>
    </location>
</feature>
<feature type="region of interest" description="Disordered" evidence="2">
    <location>
        <begin position="388"/>
        <end position="426"/>
    </location>
</feature>
<feature type="transmembrane region" description="Helical" evidence="3">
    <location>
        <begin position="79"/>
        <end position="101"/>
    </location>
</feature>
<evidence type="ECO:0000256" key="1">
    <source>
        <dbReference type="ARBA" id="ARBA00004651"/>
    </source>
</evidence>
<keyword evidence="3" id="KW-0472">Membrane</keyword>
<gene>
    <name evidence="5" type="primary">kch</name>
    <name evidence="5" type="ORF">HSEST_1966</name>
</gene>
<dbReference type="GeneID" id="68858601"/>
<dbReference type="InterPro" id="IPR036291">
    <property type="entry name" value="NAD(P)-bd_dom_sf"/>
</dbReference>
<reference evidence="5 6" key="1">
    <citation type="submission" date="2020-11" db="EMBL/GenBank/DDBJ databases">
        <title>Carbohydrate-dependent, anaerobic sulfur respiration: A novel catabolism in halophilic archaea.</title>
        <authorList>
            <person name="Sorokin D.Y."/>
            <person name="Messina E."/>
            <person name="Smedile F."/>
            <person name="La Cono V."/>
            <person name="Hallsworth J.E."/>
            <person name="Yakimov M.M."/>
        </authorList>
    </citation>
    <scope>NUCLEOTIDE SEQUENCE [LARGE SCALE GENOMIC DNA]</scope>
    <source>
        <strain evidence="5 6">HSR-Est</strain>
    </source>
</reference>
<keyword evidence="6" id="KW-1185">Reference proteome</keyword>
<dbReference type="GO" id="GO:0006813">
    <property type="term" value="P:potassium ion transport"/>
    <property type="evidence" value="ECO:0007669"/>
    <property type="project" value="InterPro"/>
</dbReference>
<evidence type="ECO:0000313" key="6">
    <source>
        <dbReference type="Proteomes" id="UP000663292"/>
    </source>
</evidence>
<dbReference type="InterPro" id="IPR003148">
    <property type="entry name" value="RCK_N"/>
</dbReference>
<dbReference type="InterPro" id="IPR013099">
    <property type="entry name" value="K_chnl_dom"/>
</dbReference>
<name>A0A897NVA9_9EURY</name>
<evidence type="ECO:0000259" key="4">
    <source>
        <dbReference type="PROSITE" id="PS51201"/>
    </source>
</evidence>
<evidence type="ECO:0000256" key="2">
    <source>
        <dbReference type="SAM" id="MobiDB-lite"/>
    </source>
</evidence>
<feature type="transmembrane region" description="Helical" evidence="3">
    <location>
        <begin position="198"/>
        <end position="219"/>
    </location>
</feature>
<dbReference type="Pfam" id="PF02254">
    <property type="entry name" value="TrkA_N"/>
    <property type="match status" value="1"/>
</dbReference>
<dbReference type="EMBL" id="CP064791">
    <property type="protein sequence ID" value="QSG15485.1"/>
    <property type="molecule type" value="Genomic_DNA"/>
</dbReference>
<keyword evidence="3" id="KW-0812">Transmembrane</keyword>
<dbReference type="AlphaFoldDB" id="A0A897NVA9"/>
<dbReference type="Gene3D" id="3.40.50.720">
    <property type="entry name" value="NAD(P)-binding Rossmann-like Domain"/>
    <property type="match status" value="1"/>
</dbReference>
<dbReference type="InterPro" id="IPR050721">
    <property type="entry name" value="Trk_Ktr_HKT_K-transport"/>
</dbReference>
<sequence>MVWRPRARTTVWLVTVVAALSFAVGVINIASQELVLLGVYVPESVQRLAGFTGALTGFLMLVSAYGLRKRLRAAWYSTLILLPVTALQGFVQAGVLTLPLVGVPVPTSTPLIALSLVSIPLVVVSRDQYTNSWSLSTAQMAALAALVGAQIYGTVGTYALREHFPAVNTALDAFYFTLVTASTVGYGDITAATQIGQLFSMSVLVLGVASFGAAAGTLLGPALEARFAAALGQVSEAQLNMLDNHIIVMGYGELTEPILEELTTADSSYIVVTPDTDRASSLRSRDVTVLTGDPSDEQPLLDAGIERAAGALAATNNDAEDALAILTARELNPDIRIVAAATDRQNIDKLRRAGADTVISPALIGGHLLVQSALGRAEVESVADRILGTSGADVEEIAEDESSSDTDGGSRSDTDSRSRADTDGVQ</sequence>
<dbReference type="Pfam" id="PF07885">
    <property type="entry name" value="Ion_trans_2"/>
    <property type="match status" value="1"/>
</dbReference>
<accession>A0A897NVA9</accession>
<dbReference type="PANTHER" id="PTHR43833:SF9">
    <property type="entry name" value="POTASSIUM CHANNEL PROTEIN YUGO-RELATED"/>
    <property type="match status" value="1"/>
</dbReference>
<feature type="compositionally biased region" description="Acidic residues" evidence="2">
    <location>
        <begin position="393"/>
        <end position="404"/>
    </location>
</feature>
<organism evidence="5 6">
    <name type="scientific">Halapricum desulfuricans</name>
    <dbReference type="NCBI Taxonomy" id="2841257"/>
    <lineage>
        <taxon>Archaea</taxon>
        <taxon>Methanobacteriati</taxon>
        <taxon>Methanobacteriota</taxon>
        <taxon>Stenosarchaea group</taxon>
        <taxon>Halobacteria</taxon>
        <taxon>Halobacteriales</taxon>
        <taxon>Haloarculaceae</taxon>
        <taxon>Halapricum</taxon>
    </lineage>
</organism>
<dbReference type="RefSeq" id="WP_229120754.1">
    <property type="nucleotide sequence ID" value="NZ_CP064791.1"/>
</dbReference>
<dbReference type="Proteomes" id="UP000663292">
    <property type="component" value="Chromosome"/>
</dbReference>
<keyword evidence="3" id="KW-1133">Transmembrane helix</keyword>
<feature type="transmembrane region" description="Helical" evidence="3">
    <location>
        <begin position="166"/>
        <end position="186"/>
    </location>
</feature>
<dbReference type="Gene3D" id="1.10.287.70">
    <property type="match status" value="1"/>
</dbReference>
<dbReference type="SUPFAM" id="SSF81324">
    <property type="entry name" value="Voltage-gated potassium channels"/>
    <property type="match status" value="1"/>
</dbReference>
<dbReference type="SUPFAM" id="SSF51735">
    <property type="entry name" value="NAD(P)-binding Rossmann-fold domains"/>
    <property type="match status" value="1"/>
</dbReference>
<evidence type="ECO:0000256" key="3">
    <source>
        <dbReference type="SAM" id="Phobius"/>
    </source>
</evidence>
<feature type="transmembrane region" description="Helical" evidence="3">
    <location>
        <begin position="137"/>
        <end position="160"/>
    </location>
</feature>
<evidence type="ECO:0000313" key="5">
    <source>
        <dbReference type="EMBL" id="QSG15485.1"/>
    </source>
</evidence>